<keyword evidence="9" id="KW-1185">Reference proteome</keyword>
<evidence type="ECO:0000259" key="7">
    <source>
        <dbReference type="Pfam" id="PF01694"/>
    </source>
</evidence>
<evidence type="ECO:0000256" key="1">
    <source>
        <dbReference type="ARBA" id="ARBA00004141"/>
    </source>
</evidence>
<dbReference type="InterPro" id="IPR050925">
    <property type="entry name" value="Rhomboid_protease_S54"/>
</dbReference>
<dbReference type="PANTHER" id="PTHR43731">
    <property type="entry name" value="RHOMBOID PROTEASE"/>
    <property type="match status" value="1"/>
</dbReference>
<dbReference type="GO" id="GO:0016020">
    <property type="term" value="C:membrane"/>
    <property type="evidence" value="ECO:0007669"/>
    <property type="project" value="UniProtKB-SubCell"/>
</dbReference>
<evidence type="ECO:0000313" key="9">
    <source>
        <dbReference type="Proteomes" id="UP001224775"/>
    </source>
</evidence>
<dbReference type="Gene3D" id="1.20.1540.10">
    <property type="entry name" value="Rhomboid-like"/>
    <property type="match status" value="1"/>
</dbReference>
<dbReference type="PANTHER" id="PTHR43731:SF34">
    <property type="entry name" value="PEPTIDASE S54 RHOMBOID DOMAIN-CONTAINING PROTEIN"/>
    <property type="match status" value="1"/>
</dbReference>
<comment type="subcellular location">
    <subcellularLocation>
        <location evidence="1">Membrane</location>
        <topology evidence="1">Multi-pass membrane protein</topology>
    </subcellularLocation>
</comment>
<organism evidence="8 9">
    <name type="scientific">Skeletonema marinoi</name>
    <dbReference type="NCBI Taxonomy" id="267567"/>
    <lineage>
        <taxon>Eukaryota</taxon>
        <taxon>Sar</taxon>
        <taxon>Stramenopiles</taxon>
        <taxon>Ochrophyta</taxon>
        <taxon>Bacillariophyta</taxon>
        <taxon>Coscinodiscophyceae</taxon>
        <taxon>Thalassiosirophycidae</taxon>
        <taxon>Thalassiosirales</taxon>
        <taxon>Skeletonemataceae</taxon>
        <taxon>Skeletonema</taxon>
        <taxon>Skeletonema marinoi-dohrnii complex</taxon>
    </lineage>
</organism>
<feature type="signal peptide" evidence="6">
    <location>
        <begin position="1"/>
        <end position="27"/>
    </location>
</feature>
<protein>
    <submittedName>
        <fullName evidence="8">Rhomboid family protein</fullName>
    </submittedName>
</protein>
<comment type="caution">
    <text evidence="8">The sequence shown here is derived from an EMBL/GenBank/DDBJ whole genome shotgun (WGS) entry which is preliminary data.</text>
</comment>
<sequence>MMMGTRRKQYHNALFFLLATIVTLSSANLHGASLGRATRTIDCIRGGGSYYESNPSYSSSSSTLGDLDEQGVYRGASVSSALQYSRHQLPPPFTQAVRNYFVSLQLFSRTLFYGTTISLFFFILWQFQSTSQAAGKILRNHFVCSRYNVLKKKRLHALVLSAFSHASLQHLAVNMYAYSTFGRSVKQTLANQGVALWPFVVSASIFGSLTFLAMDRGGGSCIGLSGVTLALLAFDSLVYPSKELRMIVSFVPIQLPAYYLFLGLVGISIAGIMGLVGGNVAHSTHLGGLAFGALFYEAFKRGYVRQLNYKCRKAYYAIR</sequence>
<dbReference type="AlphaFoldDB" id="A0AAD8YPA3"/>
<evidence type="ECO:0000256" key="6">
    <source>
        <dbReference type="SAM" id="SignalP"/>
    </source>
</evidence>
<dbReference type="InterPro" id="IPR022764">
    <property type="entry name" value="Peptidase_S54_rhomboid_dom"/>
</dbReference>
<keyword evidence="2 5" id="KW-0812">Transmembrane</keyword>
<keyword evidence="6" id="KW-0732">Signal</keyword>
<dbReference type="GO" id="GO:0004252">
    <property type="term" value="F:serine-type endopeptidase activity"/>
    <property type="evidence" value="ECO:0007669"/>
    <property type="project" value="InterPro"/>
</dbReference>
<reference evidence="8" key="1">
    <citation type="submission" date="2023-06" db="EMBL/GenBank/DDBJ databases">
        <title>Survivors Of The Sea: Transcriptome response of Skeletonema marinoi to long-term dormancy.</title>
        <authorList>
            <person name="Pinder M.I.M."/>
            <person name="Kourtchenko O."/>
            <person name="Robertson E.K."/>
            <person name="Larsson T."/>
            <person name="Maumus F."/>
            <person name="Osuna-Cruz C.M."/>
            <person name="Vancaester E."/>
            <person name="Stenow R."/>
            <person name="Vandepoele K."/>
            <person name="Ploug H."/>
            <person name="Bruchert V."/>
            <person name="Godhe A."/>
            <person name="Topel M."/>
        </authorList>
    </citation>
    <scope>NUCLEOTIDE SEQUENCE</scope>
    <source>
        <strain evidence="8">R05AC</strain>
    </source>
</reference>
<feature type="chain" id="PRO_5042200829" evidence="6">
    <location>
        <begin position="28"/>
        <end position="319"/>
    </location>
</feature>
<keyword evidence="3 5" id="KW-1133">Transmembrane helix</keyword>
<feature type="transmembrane region" description="Helical" evidence="5">
    <location>
        <begin position="155"/>
        <end position="176"/>
    </location>
</feature>
<evidence type="ECO:0000256" key="3">
    <source>
        <dbReference type="ARBA" id="ARBA00022989"/>
    </source>
</evidence>
<gene>
    <name evidence="8" type="ORF">QTG54_000605</name>
</gene>
<feature type="domain" description="Peptidase S54 rhomboid" evidence="7">
    <location>
        <begin position="154"/>
        <end position="295"/>
    </location>
</feature>
<dbReference type="SUPFAM" id="SSF144091">
    <property type="entry name" value="Rhomboid-like"/>
    <property type="match status" value="1"/>
</dbReference>
<evidence type="ECO:0000313" key="8">
    <source>
        <dbReference type="EMBL" id="KAK1748666.1"/>
    </source>
</evidence>
<evidence type="ECO:0000256" key="5">
    <source>
        <dbReference type="SAM" id="Phobius"/>
    </source>
</evidence>
<evidence type="ECO:0000256" key="4">
    <source>
        <dbReference type="ARBA" id="ARBA00023136"/>
    </source>
</evidence>
<feature type="transmembrane region" description="Helical" evidence="5">
    <location>
        <begin position="196"/>
        <end position="214"/>
    </location>
</feature>
<feature type="transmembrane region" description="Helical" evidence="5">
    <location>
        <begin position="110"/>
        <end position="127"/>
    </location>
</feature>
<keyword evidence="4 5" id="KW-0472">Membrane</keyword>
<dbReference type="Proteomes" id="UP001224775">
    <property type="component" value="Unassembled WGS sequence"/>
</dbReference>
<feature type="transmembrane region" description="Helical" evidence="5">
    <location>
        <begin position="221"/>
        <end position="239"/>
    </location>
</feature>
<dbReference type="InterPro" id="IPR035952">
    <property type="entry name" value="Rhomboid-like_sf"/>
</dbReference>
<dbReference type="Pfam" id="PF01694">
    <property type="entry name" value="Rhomboid"/>
    <property type="match status" value="1"/>
</dbReference>
<evidence type="ECO:0000256" key="2">
    <source>
        <dbReference type="ARBA" id="ARBA00022692"/>
    </source>
</evidence>
<proteinExistence type="predicted"/>
<accession>A0AAD8YPA3</accession>
<feature type="transmembrane region" description="Helical" evidence="5">
    <location>
        <begin position="259"/>
        <end position="281"/>
    </location>
</feature>
<name>A0AAD8YPA3_9STRA</name>
<dbReference type="EMBL" id="JATAAI010000001">
    <property type="protein sequence ID" value="KAK1748666.1"/>
    <property type="molecule type" value="Genomic_DNA"/>
</dbReference>